<evidence type="ECO:0000313" key="12">
    <source>
        <dbReference type="Proteomes" id="UP001162734"/>
    </source>
</evidence>
<organism evidence="11 12">
    <name type="scientific">Anaeromyxobacter paludicola</name>
    <dbReference type="NCBI Taxonomy" id="2918171"/>
    <lineage>
        <taxon>Bacteria</taxon>
        <taxon>Pseudomonadati</taxon>
        <taxon>Myxococcota</taxon>
        <taxon>Myxococcia</taxon>
        <taxon>Myxococcales</taxon>
        <taxon>Cystobacterineae</taxon>
        <taxon>Anaeromyxobacteraceae</taxon>
        <taxon>Anaeromyxobacter</taxon>
    </lineage>
</organism>
<comment type="function">
    <text evidence="7 8">Cell wall formation. Catalyzes the addition of glutamate to the nucleotide precursor UDP-N-acetylmuramoyl-L-alanine (UMA).</text>
</comment>
<dbReference type="PANTHER" id="PTHR43692:SF1">
    <property type="entry name" value="UDP-N-ACETYLMURAMOYLALANINE--D-GLUTAMATE LIGASE"/>
    <property type="match status" value="1"/>
</dbReference>
<dbReference type="EMBL" id="AP025592">
    <property type="protein sequence ID" value="BDG10307.1"/>
    <property type="molecule type" value="Genomic_DNA"/>
</dbReference>
<feature type="binding site" evidence="7">
    <location>
        <begin position="120"/>
        <end position="126"/>
    </location>
    <ligand>
        <name>ATP</name>
        <dbReference type="ChEBI" id="CHEBI:30616"/>
    </ligand>
</feature>
<sequence>MGFPDRLEGARVTVVGLARSGVAAARLAAREGARVTVTDRRPAAELGPQREALRGLPVREALGGHDLADFEGADLVVVSPGVPLSIPPIAAARRAGVPVVGEVELAFRLLGGVPVVGITGTNGKSTTTALTAALFAEDRPTFAGGNLGQPLSELLLDGPRAEVAVVELSSFQLEGIEAFRPTVAAITNVTPDHLDRYASVDEYAAAKGRLFLNQGEGDFAVANARDDRALELARASRAALHTFGFGPPEPRAARCAGGAATELVVTPASGPAETYALRNRALRGSHNRENAMAAVLCARLLGVPPAAVQRGLDAFPGLPHRLELVRERGGVEWVNDSKGTNVDSTWVGLSAFEAGRPSVVLIMGGHGKGAPYAPLRALFPGRVKALLTIGEDAPAIERELSCLAPIEPCGTLDRAVARAAALAGPGDAVLLSPACSSYDQFQSYEHRGAVFRRLVEELP</sequence>
<evidence type="ECO:0000259" key="9">
    <source>
        <dbReference type="Pfam" id="PF02875"/>
    </source>
</evidence>
<keyword evidence="7 8" id="KW-0961">Cell wall biogenesis/degradation</keyword>
<comment type="similarity">
    <text evidence="7">Belongs to the MurCDEF family.</text>
</comment>
<evidence type="ECO:0000256" key="3">
    <source>
        <dbReference type="ARBA" id="ARBA00022490"/>
    </source>
</evidence>
<proteinExistence type="inferred from homology"/>
<evidence type="ECO:0000259" key="10">
    <source>
        <dbReference type="Pfam" id="PF08245"/>
    </source>
</evidence>
<dbReference type="SUPFAM" id="SSF53244">
    <property type="entry name" value="MurD-like peptide ligases, peptide-binding domain"/>
    <property type="match status" value="1"/>
</dbReference>
<keyword evidence="3 7" id="KW-0963">Cytoplasm</keyword>
<keyword evidence="7 8" id="KW-0573">Peptidoglycan synthesis</keyword>
<dbReference type="Gene3D" id="3.40.1190.10">
    <property type="entry name" value="Mur-like, catalytic domain"/>
    <property type="match status" value="1"/>
</dbReference>
<keyword evidence="7 8" id="KW-0132">Cell division</keyword>
<feature type="domain" description="Mur ligase central" evidence="10">
    <location>
        <begin position="118"/>
        <end position="298"/>
    </location>
</feature>
<dbReference type="SUPFAM" id="SSF53623">
    <property type="entry name" value="MurD-like peptide ligases, catalytic domain"/>
    <property type="match status" value="1"/>
</dbReference>
<dbReference type="PANTHER" id="PTHR43692">
    <property type="entry name" value="UDP-N-ACETYLMURAMOYLALANINE--D-GLUTAMATE LIGASE"/>
    <property type="match status" value="1"/>
</dbReference>
<evidence type="ECO:0000256" key="1">
    <source>
        <dbReference type="ARBA" id="ARBA00004496"/>
    </source>
</evidence>
<comment type="subcellular location">
    <subcellularLocation>
        <location evidence="1 7 8">Cytoplasm</location>
    </subcellularLocation>
</comment>
<dbReference type="Gene3D" id="3.90.190.20">
    <property type="entry name" value="Mur ligase, C-terminal domain"/>
    <property type="match status" value="1"/>
</dbReference>
<evidence type="ECO:0000256" key="7">
    <source>
        <dbReference type="HAMAP-Rule" id="MF_00639"/>
    </source>
</evidence>
<dbReference type="NCBIfam" id="TIGR01087">
    <property type="entry name" value="murD"/>
    <property type="match status" value="1"/>
</dbReference>
<dbReference type="SUPFAM" id="SSF51984">
    <property type="entry name" value="MurCD N-terminal domain"/>
    <property type="match status" value="1"/>
</dbReference>
<reference evidence="12" key="1">
    <citation type="journal article" date="2022" name="Int. J. Syst. Evol. Microbiol.">
        <title>Anaeromyxobacter oryzae sp. nov., Anaeromyxobacter diazotrophicus sp. nov. and Anaeromyxobacter paludicola sp. nov., isolated from paddy soils.</title>
        <authorList>
            <person name="Itoh H."/>
            <person name="Xu Z."/>
            <person name="Mise K."/>
            <person name="Masuda Y."/>
            <person name="Ushijima N."/>
            <person name="Hayakawa C."/>
            <person name="Shiratori Y."/>
            <person name="Senoo K."/>
        </authorList>
    </citation>
    <scope>NUCLEOTIDE SEQUENCE [LARGE SCALE GENOMIC DNA]</scope>
    <source>
        <strain evidence="12">Red630</strain>
    </source>
</reference>
<comment type="catalytic activity">
    <reaction evidence="7 8">
        <text>UDP-N-acetyl-alpha-D-muramoyl-L-alanine + D-glutamate + ATP = UDP-N-acetyl-alpha-D-muramoyl-L-alanyl-D-glutamate + ADP + phosphate + H(+)</text>
        <dbReference type="Rhea" id="RHEA:16429"/>
        <dbReference type="ChEBI" id="CHEBI:15378"/>
        <dbReference type="ChEBI" id="CHEBI:29986"/>
        <dbReference type="ChEBI" id="CHEBI:30616"/>
        <dbReference type="ChEBI" id="CHEBI:43474"/>
        <dbReference type="ChEBI" id="CHEBI:83898"/>
        <dbReference type="ChEBI" id="CHEBI:83900"/>
        <dbReference type="ChEBI" id="CHEBI:456216"/>
        <dbReference type="EC" id="6.3.2.9"/>
    </reaction>
</comment>
<dbReference type="Pfam" id="PF08245">
    <property type="entry name" value="Mur_ligase_M"/>
    <property type="match status" value="1"/>
</dbReference>
<evidence type="ECO:0000256" key="6">
    <source>
        <dbReference type="ARBA" id="ARBA00022840"/>
    </source>
</evidence>
<keyword evidence="4 7" id="KW-0436">Ligase</keyword>
<dbReference type="InterPro" id="IPR005762">
    <property type="entry name" value="MurD"/>
</dbReference>
<comment type="pathway">
    <text evidence="2 7 8">Cell wall biogenesis; peptidoglycan biosynthesis.</text>
</comment>
<dbReference type="InterPro" id="IPR036615">
    <property type="entry name" value="Mur_ligase_C_dom_sf"/>
</dbReference>
<dbReference type="Proteomes" id="UP001162734">
    <property type="component" value="Chromosome"/>
</dbReference>
<dbReference type="HAMAP" id="MF_00639">
    <property type="entry name" value="MurD"/>
    <property type="match status" value="1"/>
</dbReference>
<gene>
    <name evidence="7 11" type="primary">murD</name>
    <name evidence="11" type="ORF">AMPC_34200</name>
</gene>
<evidence type="ECO:0000256" key="2">
    <source>
        <dbReference type="ARBA" id="ARBA00004752"/>
    </source>
</evidence>
<dbReference type="InterPro" id="IPR036565">
    <property type="entry name" value="Mur-like_cat_sf"/>
</dbReference>
<evidence type="ECO:0000256" key="5">
    <source>
        <dbReference type="ARBA" id="ARBA00022741"/>
    </source>
</evidence>
<dbReference type="Gene3D" id="3.40.50.720">
    <property type="entry name" value="NAD(P)-binding Rossmann-like Domain"/>
    <property type="match status" value="1"/>
</dbReference>
<dbReference type="GO" id="GO:0016874">
    <property type="term" value="F:ligase activity"/>
    <property type="evidence" value="ECO:0007669"/>
    <property type="project" value="UniProtKB-KW"/>
</dbReference>
<accession>A0ABM7XER3</accession>
<evidence type="ECO:0000256" key="4">
    <source>
        <dbReference type="ARBA" id="ARBA00022598"/>
    </source>
</evidence>
<dbReference type="Pfam" id="PF02875">
    <property type="entry name" value="Mur_ligase_C"/>
    <property type="match status" value="1"/>
</dbReference>
<keyword evidence="12" id="KW-1185">Reference proteome</keyword>
<keyword evidence="5 7" id="KW-0547">Nucleotide-binding</keyword>
<protein>
    <recommendedName>
        <fullName evidence="7 8">UDP-N-acetylmuramoylalanine--D-glutamate ligase</fullName>
        <ecNumber evidence="7 8">6.3.2.9</ecNumber>
    </recommendedName>
    <alternativeName>
        <fullName evidence="7">D-glutamic acid-adding enzyme</fullName>
    </alternativeName>
    <alternativeName>
        <fullName evidence="7">UDP-N-acetylmuramoyl-L-alanyl-D-glutamate synthetase</fullName>
    </alternativeName>
</protein>
<evidence type="ECO:0000256" key="8">
    <source>
        <dbReference type="RuleBase" id="RU003664"/>
    </source>
</evidence>
<keyword evidence="7 8" id="KW-0133">Cell shape</keyword>
<dbReference type="EC" id="6.3.2.9" evidence="7 8"/>
<dbReference type="RefSeq" id="WP_248342732.1">
    <property type="nucleotide sequence ID" value="NZ_AP025592.1"/>
</dbReference>
<dbReference type="InterPro" id="IPR004101">
    <property type="entry name" value="Mur_ligase_C"/>
</dbReference>
<keyword evidence="6 7" id="KW-0067">ATP-binding</keyword>
<dbReference type="Pfam" id="PF21799">
    <property type="entry name" value="MurD-like_N"/>
    <property type="match status" value="1"/>
</dbReference>
<keyword evidence="7 8" id="KW-0131">Cell cycle</keyword>
<dbReference type="InterPro" id="IPR013221">
    <property type="entry name" value="Mur_ligase_cen"/>
</dbReference>
<name>A0ABM7XER3_9BACT</name>
<feature type="domain" description="Mur ligase C-terminal" evidence="9">
    <location>
        <begin position="320"/>
        <end position="435"/>
    </location>
</feature>
<evidence type="ECO:0000313" key="11">
    <source>
        <dbReference type="EMBL" id="BDG10307.1"/>
    </source>
</evidence>